<evidence type="ECO:0000313" key="2">
    <source>
        <dbReference type="EMBL" id="EFN79269.1"/>
    </source>
</evidence>
<proteinExistence type="predicted"/>
<name>E2BYI5_HARSA</name>
<organism evidence="3">
    <name type="scientific">Harpegnathos saltator</name>
    <name type="common">Jerdon's jumping ant</name>
    <dbReference type="NCBI Taxonomy" id="610380"/>
    <lineage>
        <taxon>Eukaryota</taxon>
        <taxon>Metazoa</taxon>
        <taxon>Ecdysozoa</taxon>
        <taxon>Arthropoda</taxon>
        <taxon>Hexapoda</taxon>
        <taxon>Insecta</taxon>
        <taxon>Pterygota</taxon>
        <taxon>Neoptera</taxon>
        <taxon>Endopterygota</taxon>
        <taxon>Hymenoptera</taxon>
        <taxon>Apocrita</taxon>
        <taxon>Aculeata</taxon>
        <taxon>Formicoidea</taxon>
        <taxon>Formicidae</taxon>
        <taxon>Ponerinae</taxon>
        <taxon>Ponerini</taxon>
        <taxon>Harpegnathos</taxon>
    </lineage>
</organism>
<keyword evidence="3" id="KW-1185">Reference proteome</keyword>
<evidence type="ECO:0000313" key="3">
    <source>
        <dbReference type="Proteomes" id="UP000008237"/>
    </source>
</evidence>
<gene>
    <name evidence="2" type="ORF">EAI_08939</name>
</gene>
<reference evidence="2 3" key="1">
    <citation type="journal article" date="2010" name="Science">
        <title>Genomic comparison of the ants Camponotus floridanus and Harpegnathos saltator.</title>
        <authorList>
            <person name="Bonasio R."/>
            <person name="Zhang G."/>
            <person name="Ye C."/>
            <person name="Mutti N.S."/>
            <person name="Fang X."/>
            <person name="Qin N."/>
            <person name="Donahue G."/>
            <person name="Yang P."/>
            <person name="Li Q."/>
            <person name="Li C."/>
            <person name="Zhang P."/>
            <person name="Huang Z."/>
            <person name="Berger S.L."/>
            <person name="Reinberg D."/>
            <person name="Wang J."/>
            <person name="Liebig J."/>
        </authorList>
    </citation>
    <scope>NUCLEOTIDE SEQUENCE [LARGE SCALE GENOMIC DNA]</scope>
    <source>
        <strain evidence="2 3">R22 G/1</strain>
    </source>
</reference>
<dbReference type="Proteomes" id="UP000008237">
    <property type="component" value="Unassembled WGS sequence"/>
</dbReference>
<sequence length="86" mass="10041">MSIRNHKAPKMLERKAKKEDKETMIHRWTITQNSNETLTRFIRIDIQSFELDGSRIGVSSGPRASATKKSEDAFYENKTPEKEWKS</sequence>
<dbReference type="EMBL" id="GL451478">
    <property type="protein sequence ID" value="EFN79269.1"/>
    <property type="molecule type" value="Genomic_DNA"/>
</dbReference>
<dbReference type="AlphaFoldDB" id="E2BYI5"/>
<feature type="compositionally biased region" description="Basic and acidic residues" evidence="1">
    <location>
        <begin position="10"/>
        <end position="21"/>
    </location>
</feature>
<protein>
    <submittedName>
        <fullName evidence="2">Uncharacterized protein</fullName>
    </submittedName>
</protein>
<dbReference type="InParanoid" id="E2BYI5"/>
<accession>E2BYI5</accession>
<feature type="region of interest" description="Disordered" evidence="1">
    <location>
        <begin position="58"/>
        <end position="86"/>
    </location>
</feature>
<evidence type="ECO:0000256" key="1">
    <source>
        <dbReference type="SAM" id="MobiDB-lite"/>
    </source>
</evidence>
<feature type="region of interest" description="Disordered" evidence="1">
    <location>
        <begin position="1"/>
        <end position="21"/>
    </location>
</feature>